<proteinExistence type="predicted"/>
<reference evidence="3" key="1">
    <citation type="journal article" date="2021" name="PeerJ">
        <title>Extensive microbial diversity within the chicken gut microbiome revealed by metagenomics and culture.</title>
        <authorList>
            <person name="Gilroy R."/>
            <person name="Ravi A."/>
            <person name="Getino M."/>
            <person name="Pursley I."/>
            <person name="Horton D.L."/>
            <person name="Alikhan N.F."/>
            <person name="Baker D."/>
            <person name="Gharbi K."/>
            <person name="Hall N."/>
            <person name="Watson M."/>
            <person name="Adriaenssens E.M."/>
            <person name="Foster-Nyarko E."/>
            <person name="Jarju S."/>
            <person name="Secka A."/>
            <person name="Antonio M."/>
            <person name="Oren A."/>
            <person name="Chaudhuri R.R."/>
            <person name="La Ragione R."/>
            <person name="Hildebrand F."/>
            <person name="Pallen M.J."/>
        </authorList>
    </citation>
    <scope>NUCLEOTIDE SEQUENCE</scope>
    <source>
        <strain evidence="3">5790</strain>
    </source>
</reference>
<keyword evidence="1" id="KW-0732">Signal</keyword>
<protein>
    <submittedName>
        <fullName evidence="3">MBL fold metallo-hydrolase</fullName>
    </submittedName>
</protein>
<dbReference type="Proteomes" id="UP000824162">
    <property type="component" value="Unassembled WGS sequence"/>
</dbReference>
<dbReference type="InterPro" id="IPR001279">
    <property type="entry name" value="Metallo-B-lactamas"/>
</dbReference>
<dbReference type="InterPro" id="IPR036866">
    <property type="entry name" value="RibonucZ/Hydroxyglut_hydro"/>
</dbReference>
<dbReference type="EMBL" id="DXIJ01000008">
    <property type="protein sequence ID" value="HIV85297.1"/>
    <property type="molecule type" value="Genomic_DNA"/>
</dbReference>
<dbReference type="SUPFAM" id="SSF56281">
    <property type="entry name" value="Metallo-hydrolase/oxidoreductase"/>
    <property type="match status" value="1"/>
</dbReference>
<dbReference type="PANTHER" id="PTHR30619:SF1">
    <property type="entry name" value="RECOMBINATION PROTEIN 2"/>
    <property type="match status" value="1"/>
</dbReference>
<accession>A0A9D1PP34</accession>
<evidence type="ECO:0000313" key="4">
    <source>
        <dbReference type="Proteomes" id="UP000824162"/>
    </source>
</evidence>
<evidence type="ECO:0000259" key="2">
    <source>
        <dbReference type="SMART" id="SM00849"/>
    </source>
</evidence>
<organism evidence="3 4">
    <name type="scientific">Candidatus Monoglobus merdigallinarum</name>
    <dbReference type="NCBI Taxonomy" id="2838698"/>
    <lineage>
        <taxon>Bacteria</taxon>
        <taxon>Bacillati</taxon>
        <taxon>Bacillota</taxon>
        <taxon>Clostridia</taxon>
        <taxon>Monoglobales</taxon>
        <taxon>Monoglobaceae</taxon>
        <taxon>Monoglobus</taxon>
    </lineage>
</organism>
<name>A0A9D1PP34_9FIRM</name>
<gene>
    <name evidence="3" type="ORF">H9900_00635</name>
</gene>
<feature type="domain" description="Metallo-beta-lactamase" evidence="2">
    <location>
        <begin position="44"/>
        <end position="236"/>
    </location>
</feature>
<dbReference type="InterPro" id="IPR035681">
    <property type="entry name" value="ComA-like_MBL"/>
</dbReference>
<feature type="signal peptide" evidence="1">
    <location>
        <begin position="1"/>
        <end position="22"/>
    </location>
</feature>
<sequence>MKKFIFVWLTAAAVLLSGCSSAAPWGEGAAPQEGLYGAVLDTGKSDASVITIDGETVIIDTGEAEDAEDILGYLSQNGITYIECLIITHFDKDHVGGAAEIINNVDIGSIITPDYEKDSDEYLRFDEAYGENGLDVERLTEPVALELGNGRVSVYPSALDTDDDNNLSLVTKIEYADRRLMFMGDAEQKRLSELFGSSLSLECDLIKVPHHGRDDGDASALLAERAEADYAVITDSFSERADSKVVKAYEDEGAEVFCTRSGAVYFMVGADDSMTVLQD</sequence>
<dbReference type="Gene3D" id="3.60.15.10">
    <property type="entry name" value="Ribonuclease Z/Hydroxyacylglutathione hydrolase-like"/>
    <property type="match status" value="1"/>
</dbReference>
<evidence type="ECO:0000256" key="1">
    <source>
        <dbReference type="SAM" id="SignalP"/>
    </source>
</evidence>
<dbReference type="PROSITE" id="PS51257">
    <property type="entry name" value="PROKAR_LIPOPROTEIN"/>
    <property type="match status" value="1"/>
</dbReference>
<dbReference type="AlphaFoldDB" id="A0A9D1PP34"/>
<feature type="chain" id="PRO_5038669267" evidence="1">
    <location>
        <begin position="23"/>
        <end position="279"/>
    </location>
</feature>
<comment type="caution">
    <text evidence="3">The sequence shown here is derived from an EMBL/GenBank/DDBJ whole genome shotgun (WGS) entry which is preliminary data.</text>
</comment>
<dbReference type="Pfam" id="PF00753">
    <property type="entry name" value="Lactamase_B"/>
    <property type="match status" value="1"/>
</dbReference>
<dbReference type="PANTHER" id="PTHR30619">
    <property type="entry name" value="DNA INTERNALIZATION/COMPETENCE PROTEIN COMEC/REC2"/>
    <property type="match status" value="1"/>
</dbReference>
<evidence type="ECO:0000313" key="3">
    <source>
        <dbReference type="EMBL" id="HIV85297.1"/>
    </source>
</evidence>
<dbReference type="InterPro" id="IPR052159">
    <property type="entry name" value="Competence_DNA_uptake"/>
</dbReference>
<dbReference type="SMART" id="SM00849">
    <property type="entry name" value="Lactamase_B"/>
    <property type="match status" value="1"/>
</dbReference>
<reference evidence="3" key="2">
    <citation type="submission" date="2021-04" db="EMBL/GenBank/DDBJ databases">
        <authorList>
            <person name="Gilroy R."/>
        </authorList>
    </citation>
    <scope>NUCLEOTIDE SEQUENCE</scope>
    <source>
        <strain evidence="3">5790</strain>
    </source>
</reference>
<dbReference type="CDD" id="cd07731">
    <property type="entry name" value="ComA-like_MBL-fold"/>
    <property type="match status" value="1"/>
</dbReference>